<evidence type="ECO:0000256" key="1">
    <source>
        <dbReference type="SAM" id="MobiDB-lite"/>
    </source>
</evidence>
<sequence length="122" mass="12747">MKDVRFEHTRSLSRTEAADQLAALAQALREGGEAELELGSGVLSLRIIDELSSEVELEVGGGEVQLEVELTWPAGRAPGAAASGAGAQKEPKSAAAEPAARPARTRKTATAARTRRSTAKRA</sequence>
<dbReference type="HOGENOM" id="CLU_155297_0_0_11"/>
<dbReference type="InterPro" id="IPR027598">
    <property type="entry name" value="Amphi-Trp_dom"/>
</dbReference>
<dbReference type="NCBIfam" id="TIGR04354">
    <property type="entry name" value="amphi-Trp"/>
    <property type="match status" value="1"/>
</dbReference>
<accession>A0A089X5P2</accession>
<evidence type="ECO:0000313" key="4">
    <source>
        <dbReference type="Proteomes" id="UP000029482"/>
    </source>
</evidence>
<gene>
    <name evidence="3" type="ORF">SGLAU_01680</name>
</gene>
<dbReference type="EMBL" id="CP009438">
    <property type="protein sequence ID" value="AIR96364.1"/>
    <property type="molecule type" value="Genomic_DNA"/>
</dbReference>
<dbReference type="STRING" id="1907.SGLAU_01680"/>
<reference evidence="4" key="1">
    <citation type="journal article" date="2015" name="J. Biotechnol.">
        <title>Complete genome sequence of the actinobacterium Streptomyces glaucescens GLA.O (DSM 40922) consisting of a linear chromosome and one linear plasmid.</title>
        <authorList>
            <person name="Ortseifen V."/>
            <person name="Winkler A."/>
            <person name="Albersmeier A."/>
            <person name="Wendler S."/>
            <person name="Puhler A."/>
            <person name="Kalinowski J."/>
            <person name="Ruckert C."/>
        </authorList>
    </citation>
    <scope>NUCLEOTIDE SEQUENCE [LARGE SCALE GENOMIC DNA]</scope>
    <source>
        <strain evidence="4">DSM 40922 / GLA O</strain>
    </source>
</reference>
<dbReference type="Pfam" id="PF20068">
    <property type="entry name" value="Amphi-Trp"/>
    <property type="match status" value="1"/>
</dbReference>
<evidence type="ECO:0000313" key="3">
    <source>
        <dbReference type="EMBL" id="AIR96364.1"/>
    </source>
</evidence>
<proteinExistence type="predicted"/>
<feature type="compositionally biased region" description="Low complexity" evidence="1">
    <location>
        <begin position="76"/>
        <end position="102"/>
    </location>
</feature>
<dbReference type="RefSeq" id="WP_043497681.1">
    <property type="nucleotide sequence ID" value="NZ_CP009438.1"/>
</dbReference>
<dbReference type="Proteomes" id="UP000029482">
    <property type="component" value="Chromosome"/>
</dbReference>
<protein>
    <recommendedName>
        <fullName evidence="2">Amphi-Trp domain-containing protein</fullName>
    </recommendedName>
</protein>
<organism evidence="3 4">
    <name type="scientific">Streptomyces glaucescens</name>
    <dbReference type="NCBI Taxonomy" id="1907"/>
    <lineage>
        <taxon>Bacteria</taxon>
        <taxon>Bacillati</taxon>
        <taxon>Actinomycetota</taxon>
        <taxon>Actinomycetes</taxon>
        <taxon>Kitasatosporales</taxon>
        <taxon>Streptomycetaceae</taxon>
        <taxon>Streptomyces</taxon>
    </lineage>
</organism>
<keyword evidence="4" id="KW-1185">Reference proteome</keyword>
<dbReference type="KEGG" id="sgu:SGLAU_01680"/>
<name>A0A089X5P2_STRGA</name>
<feature type="region of interest" description="Disordered" evidence="1">
    <location>
        <begin position="76"/>
        <end position="122"/>
    </location>
</feature>
<feature type="compositionally biased region" description="Basic residues" evidence="1">
    <location>
        <begin position="103"/>
        <end position="122"/>
    </location>
</feature>
<dbReference type="eggNOG" id="ENOG5033E9T">
    <property type="taxonomic scope" value="Bacteria"/>
</dbReference>
<dbReference type="AlphaFoldDB" id="A0A089X5P2"/>
<evidence type="ECO:0000259" key="2">
    <source>
        <dbReference type="Pfam" id="PF20068"/>
    </source>
</evidence>
<feature type="domain" description="Amphi-Trp" evidence="2">
    <location>
        <begin position="3"/>
        <end position="78"/>
    </location>
</feature>